<dbReference type="InterPro" id="IPR016098">
    <property type="entry name" value="CAP/MinC_C"/>
</dbReference>
<feature type="region of interest" description="Disordered" evidence="7">
    <location>
        <begin position="470"/>
        <end position="502"/>
    </location>
</feature>
<evidence type="ECO:0000313" key="10">
    <source>
        <dbReference type="Proteomes" id="UP001281761"/>
    </source>
</evidence>
<dbReference type="InterPro" id="IPR012945">
    <property type="entry name" value="Tubulin-bd_cofactor_C_dom"/>
</dbReference>
<gene>
    <name evidence="9" type="ORF">BLNAU_681</name>
</gene>
<dbReference type="PANTHER" id="PTHR16052">
    <property type="entry name" value="TBCC DOMAIN-CONTAINING PROTEIN 1"/>
    <property type="match status" value="1"/>
</dbReference>
<dbReference type="InterPro" id="IPR006599">
    <property type="entry name" value="CARP_motif"/>
</dbReference>
<sequence length="645" mass="71465">MLVDQPTQAQQSQNEPPFVWVKTELFDLGVLPPPHRSNLEPQVLFPFLETFYQTHGPEIQSITLSEWIALSKVTFNLNDQNAKLYFEFFQLLCCEIIPGNYINSVDLPRFVMFLFLQGCAQRSVARHEMAGDSWPTIQNLRYSLQMLQNKLGADHSLHQYIVAHIKDTLFLLATCADPSLTSYITTTDQTSTSGSSQRFKTAGRNGRRSRSLSISFDAQMKAMLRAESFDALSVILSGGETLQKEELHLSSLTGFWNEDPDKDVPVSAISEWLTAHLCTNTVRYPPIQFQSTPGSLSSAVMPDSERENSPSSQSLGLTSTTISIPPQAPFPGCPLFISVNKMTTLHTPRELVSARLIGCSKSNIYVAGAVRDCSIVSCENCTIFLGAVSTVLMINHSSKLTVISTSGRIRANNSNDISLFSLTPSPLLISPSCKSVTLAPYNALYPTLQLNLATAHIDITRCTSWDKVHNTESSSADQQSNPLTFDSRKDAEPPSTTPQHCTPLPPSMFSLFSVPFTLSGDHMDLPPNLPDSYKEAVTRKNATLNQLRQNLSNAQFDQQTQLKIEMMVQRKFKEYLSQSGQLRQIHDLLHMNHTAPTITPSPVADPKAQSSTIKAFPVQHASGPQGNEMLSPPVMRMTRTRNVQP</sequence>
<feature type="region of interest" description="Disordered" evidence="7">
    <location>
        <begin position="294"/>
        <end position="318"/>
    </location>
</feature>
<evidence type="ECO:0000256" key="1">
    <source>
        <dbReference type="ARBA" id="ARBA00004300"/>
    </source>
</evidence>
<dbReference type="Gene3D" id="2.160.20.70">
    <property type="match status" value="1"/>
</dbReference>
<keyword evidence="10" id="KW-1185">Reference proteome</keyword>
<organism evidence="9 10">
    <name type="scientific">Blattamonas nauphoetae</name>
    <dbReference type="NCBI Taxonomy" id="2049346"/>
    <lineage>
        <taxon>Eukaryota</taxon>
        <taxon>Metamonada</taxon>
        <taxon>Preaxostyla</taxon>
        <taxon>Oxymonadida</taxon>
        <taxon>Blattamonas</taxon>
    </lineage>
</organism>
<evidence type="ECO:0000259" key="8">
    <source>
        <dbReference type="PROSITE" id="PS51329"/>
    </source>
</evidence>
<dbReference type="Proteomes" id="UP001281761">
    <property type="component" value="Unassembled WGS sequence"/>
</dbReference>
<evidence type="ECO:0000256" key="7">
    <source>
        <dbReference type="SAM" id="MobiDB-lite"/>
    </source>
</evidence>
<name>A0ABQ9YK65_9EUKA</name>
<comment type="subcellular location">
    <subcellularLocation>
        <location evidence="1">Cytoplasm</location>
        <location evidence="1">Cytoskeleton</location>
        <location evidence="1">Microtubule organizing center</location>
        <location evidence="1">Centrosome</location>
    </subcellularLocation>
    <subcellularLocation>
        <location evidence="2">Cytoplasm</location>
        <location evidence="2">Cytoskeleton</location>
        <location evidence="2">Spindle pole</location>
    </subcellularLocation>
</comment>
<evidence type="ECO:0000256" key="3">
    <source>
        <dbReference type="ARBA" id="ARBA00008848"/>
    </source>
</evidence>
<comment type="similarity">
    <text evidence="3">Belongs to the TBCC family.</text>
</comment>
<dbReference type="PROSITE" id="PS51329">
    <property type="entry name" value="C_CAP_COFACTOR_C"/>
    <property type="match status" value="1"/>
</dbReference>
<evidence type="ECO:0000256" key="5">
    <source>
        <dbReference type="ARBA" id="ARBA00022490"/>
    </source>
</evidence>
<comment type="caution">
    <text evidence="9">The sequence shown here is derived from an EMBL/GenBank/DDBJ whole genome shotgun (WGS) entry which is preliminary data.</text>
</comment>
<dbReference type="InterPro" id="IPR017901">
    <property type="entry name" value="C-CAP_CF_C-like"/>
</dbReference>
<feature type="compositionally biased region" description="Low complexity" evidence="7">
    <location>
        <begin position="186"/>
        <end position="196"/>
    </location>
</feature>
<evidence type="ECO:0000313" key="9">
    <source>
        <dbReference type="EMBL" id="KAK2964150.1"/>
    </source>
</evidence>
<evidence type="ECO:0000256" key="4">
    <source>
        <dbReference type="ARBA" id="ARBA00017559"/>
    </source>
</evidence>
<dbReference type="SMART" id="SM00673">
    <property type="entry name" value="CARP"/>
    <property type="match status" value="1"/>
</dbReference>
<keyword evidence="5" id="KW-0963">Cytoplasm</keyword>
<evidence type="ECO:0000256" key="6">
    <source>
        <dbReference type="ARBA" id="ARBA00023212"/>
    </source>
</evidence>
<dbReference type="InterPro" id="IPR039589">
    <property type="entry name" value="TBCC1"/>
</dbReference>
<keyword evidence="6" id="KW-0206">Cytoskeleton</keyword>
<feature type="domain" description="C-CAP/cofactor C-like" evidence="8">
    <location>
        <begin position="325"/>
        <end position="465"/>
    </location>
</feature>
<dbReference type="EMBL" id="JARBJD010000003">
    <property type="protein sequence ID" value="KAK2964150.1"/>
    <property type="molecule type" value="Genomic_DNA"/>
</dbReference>
<dbReference type="Pfam" id="PF07986">
    <property type="entry name" value="TBCC"/>
    <property type="match status" value="1"/>
</dbReference>
<feature type="region of interest" description="Disordered" evidence="7">
    <location>
        <begin position="186"/>
        <end position="206"/>
    </location>
</feature>
<accession>A0ABQ9YK65</accession>
<dbReference type="PANTHER" id="PTHR16052:SF0">
    <property type="entry name" value="TBCC DOMAIN-CONTAINING PROTEIN 1"/>
    <property type="match status" value="1"/>
</dbReference>
<evidence type="ECO:0000256" key="2">
    <source>
        <dbReference type="ARBA" id="ARBA00004647"/>
    </source>
</evidence>
<reference evidence="9 10" key="1">
    <citation type="journal article" date="2022" name="bioRxiv">
        <title>Genomics of Preaxostyla Flagellates Illuminates Evolutionary Transitions and the Path Towards Mitochondrial Loss.</title>
        <authorList>
            <person name="Novak L.V.F."/>
            <person name="Treitli S.C."/>
            <person name="Pyrih J."/>
            <person name="Halakuc P."/>
            <person name="Pipaliya S.V."/>
            <person name="Vacek V."/>
            <person name="Brzon O."/>
            <person name="Soukal P."/>
            <person name="Eme L."/>
            <person name="Dacks J.B."/>
            <person name="Karnkowska A."/>
            <person name="Elias M."/>
            <person name="Hampl V."/>
        </authorList>
    </citation>
    <scope>NUCLEOTIDE SEQUENCE [LARGE SCALE GENOMIC DNA]</scope>
    <source>
        <strain evidence="9">NAU3</strain>
        <tissue evidence="9">Gut</tissue>
    </source>
</reference>
<protein>
    <recommendedName>
        <fullName evidence="4">TBCC domain-containing protein 1</fullName>
    </recommendedName>
</protein>
<feature type="compositionally biased region" description="Polar residues" evidence="7">
    <location>
        <begin position="471"/>
        <end position="484"/>
    </location>
</feature>
<feature type="compositionally biased region" description="Polar residues" evidence="7">
    <location>
        <begin position="309"/>
        <end position="318"/>
    </location>
</feature>
<proteinExistence type="inferred from homology"/>